<dbReference type="Proteomes" id="UP000604273">
    <property type="component" value="Unassembled WGS sequence"/>
</dbReference>
<dbReference type="AlphaFoldDB" id="A0A8H4WYJ6"/>
<gene>
    <name evidence="1" type="ORF">FGADI_4522</name>
</gene>
<evidence type="ECO:0008006" key="3">
    <source>
        <dbReference type="Google" id="ProtNLM"/>
    </source>
</evidence>
<organism evidence="1 2">
    <name type="scientific">Fusarium gaditjirri</name>
    <dbReference type="NCBI Taxonomy" id="282569"/>
    <lineage>
        <taxon>Eukaryota</taxon>
        <taxon>Fungi</taxon>
        <taxon>Dikarya</taxon>
        <taxon>Ascomycota</taxon>
        <taxon>Pezizomycotina</taxon>
        <taxon>Sordariomycetes</taxon>
        <taxon>Hypocreomycetidae</taxon>
        <taxon>Hypocreales</taxon>
        <taxon>Nectriaceae</taxon>
        <taxon>Fusarium</taxon>
        <taxon>Fusarium nisikadoi species complex</taxon>
    </lineage>
</organism>
<comment type="caution">
    <text evidence="1">The sequence shown here is derived from an EMBL/GenBank/DDBJ whole genome shotgun (WGS) entry which is preliminary data.</text>
</comment>
<name>A0A8H4WYJ6_9HYPO</name>
<proteinExistence type="predicted"/>
<dbReference type="OrthoDB" id="5021629at2759"/>
<evidence type="ECO:0000313" key="1">
    <source>
        <dbReference type="EMBL" id="KAF4955548.1"/>
    </source>
</evidence>
<reference evidence="1" key="2">
    <citation type="submission" date="2020-05" db="EMBL/GenBank/DDBJ databases">
        <authorList>
            <person name="Kim H.-S."/>
            <person name="Proctor R.H."/>
            <person name="Brown D.W."/>
        </authorList>
    </citation>
    <scope>NUCLEOTIDE SEQUENCE</scope>
    <source>
        <strain evidence="1">NRRL 45417</strain>
    </source>
</reference>
<dbReference type="EMBL" id="JABFAI010000098">
    <property type="protein sequence ID" value="KAF4955548.1"/>
    <property type="molecule type" value="Genomic_DNA"/>
</dbReference>
<evidence type="ECO:0000313" key="2">
    <source>
        <dbReference type="Proteomes" id="UP000604273"/>
    </source>
</evidence>
<protein>
    <recommendedName>
        <fullName evidence="3">SNF2 N-terminal domain-containing protein</fullName>
    </recommendedName>
</protein>
<sequence>MISTIIVDESHIAKNEDTQLNVAIRSLNIAGQVMLFPNGGPFVNLKHLNELVENPASGNPNELGTRESSTLNMILASFTIGRPKKILRLPPVRHHEVVANLREPFSVIRIEEWTVEGKRLLRYAKATGSRRFAIMGLALLRRAQSEAASPLLHVATNIERPQIAEEIHRRLR</sequence>
<reference evidence="1" key="1">
    <citation type="journal article" date="2020" name="BMC Genomics">
        <title>Correction to: Identification and distribution of gene clusters required for synthesis of sphingolipid metabolism inhibitors in diverse species of the filamentous fungus Fusarium.</title>
        <authorList>
            <person name="Kim H.S."/>
            <person name="Lohmar J.M."/>
            <person name="Busman M."/>
            <person name="Brown D.W."/>
            <person name="Naumann T.A."/>
            <person name="Divon H.H."/>
            <person name="Lysoe E."/>
            <person name="Uhlig S."/>
            <person name="Proctor R.H."/>
        </authorList>
    </citation>
    <scope>NUCLEOTIDE SEQUENCE</scope>
    <source>
        <strain evidence="1">NRRL 45417</strain>
    </source>
</reference>
<accession>A0A8H4WYJ6</accession>
<keyword evidence="2" id="KW-1185">Reference proteome</keyword>